<organism evidence="4 5">
    <name type="scientific">Iningainema tapete BLCC-T55</name>
    <dbReference type="NCBI Taxonomy" id="2748662"/>
    <lineage>
        <taxon>Bacteria</taxon>
        <taxon>Bacillati</taxon>
        <taxon>Cyanobacteriota</taxon>
        <taxon>Cyanophyceae</taxon>
        <taxon>Nostocales</taxon>
        <taxon>Scytonemataceae</taxon>
        <taxon>Iningainema tapete</taxon>
    </lineage>
</organism>
<reference evidence="4" key="1">
    <citation type="submission" date="2020-09" db="EMBL/GenBank/DDBJ databases">
        <title>Iningainema tapete sp. nov. (Scytonemataceae, Cyanobacteria) from greenhouses in central Florida (USA) produces two types of nodularin with biosynthetic potential for microcystin-LR and anabaenopeptins.</title>
        <authorList>
            <person name="Berthold D.E."/>
            <person name="Lefler F.W."/>
            <person name="Huang I.-S."/>
            <person name="Abdulla H."/>
            <person name="Zimba P.V."/>
            <person name="Laughinghouse H.D. IV."/>
        </authorList>
    </citation>
    <scope>NUCLEOTIDE SEQUENCE</scope>
    <source>
        <strain evidence="4">BLCCT55</strain>
    </source>
</reference>
<accession>A0A8J6XJX2</accession>
<dbReference type="NCBIfam" id="TIGR01552">
    <property type="entry name" value="phd_fam"/>
    <property type="match status" value="1"/>
</dbReference>
<gene>
    <name evidence="4" type="ORF">ICL16_08880</name>
</gene>
<dbReference type="EMBL" id="JACXAE010000036">
    <property type="protein sequence ID" value="MBD2772191.1"/>
    <property type="molecule type" value="Genomic_DNA"/>
</dbReference>
<dbReference type="PANTHER" id="PTHR35377:SF4">
    <property type="entry name" value="PREVENT-HOST-DEATH FAMILY PROTEIN"/>
    <property type="match status" value="1"/>
</dbReference>
<dbReference type="Pfam" id="PF02604">
    <property type="entry name" value="PhdYeFM_antitox"/>
    <property type="match status" value="1"/>
</dbReference>
<dbReference type="InterPro" id="IPR018739">
    <property type="entry name" value="DUF2281"/>
</dbReference>
<evidence type="ECO:0000313" key="5">
    <source>
        <dbReference type="Proteomes" id="UP000629098"/>
    </source>
</evidence>
<evidence type="ECO:0000256" key="2">
    <source>
        <dbReference type="RuleBase" id="RU362080"/>
    </source>
</evidence>
<protein>
    <recommendedName>
        <fullName evidence="2">Antitoxin</fullName>
    </recommendedName>
</protein>
<name>A0A8J6XJX2_9CYAN</name>
<dbReference type="Gene3D" id="3.40.1620.10">
    <property type="entry name" value="YefM-like domain"/>
    <property type="match status" value="1"/>
</dbReference>
<sequence length="74" mass="8176">MQQITVTEASQNLPDLIKAALSGEEIVITKDERPVIKLTPVSPVKRRPTFGSAKGLVTISDDFDAPLEDFKDYM</sequence>
<comment type="similarity">
    <text evidence="1 2">Belongs to the phD/YefM antitoxin family.</text>
</comment>
<comment type="function">
    <text evidence="2">Antitoxin component of a type II toxin-antitoxin (TA) system.</text>
</comment>
<dbReference type="InterPro" id="IPR006442">
    <property type="entry name" value="Antitoxin_Phd/YefM"/>
</dbReference>
<comment type="caution">
    <text evidence="4">The sequence shown here is derived from an EMBL/GenBank/DDBJ whole genome shotgun (WGS) entry which is preliminary data.</text>
</comment>
<proteinExistence type="inferred from homology"/>
<dbReference type="AlphaFoldDB" id="A0A8J6XJX2"/>
<evidence type="ECO:0000259" key="3">
    <source>
        <dbReference type="Pfam" id="PF10047"/>
    </source>
</evidence>
<dbReference type="Pfam" id="PF10047">
    <property type="entry name" value="DUF2281"/>
    <property type="match status" value="1"/>
</dbReference>
<dbReference type="SUPFAM" id="SSF143120">
    <property type="entry name" value="YefM-like"/>
    <property type="match status" value="1"/>
</dbReference>
<feature type="domain" description="DUF2281" evidence="3">
    <location>
        <begin position="48"/>
        <end position="73"/>
    </location>
</feature>
<evidence type="ECO:0000313" key="4">
    <source>
        <dbReference type="EMBL" id="MBD2772191.1"/>
    </source>
</evidence>
<dbReference type="InterPro" id="IPR036165">
    <property type="entry name" value="YefM-like_sf"/>
</dbReference>
<evidence type="ECO:0000256" key="1">
    <source>
        <dbReference type="ARBA" id="ARBA00009981"/>
    </source>
</evidence>
<dbReference type="InterPro" id="IPR051416">
    <property type="entry name" value="phD-YefM_TA_antitoxins"/>
</dbReference>
<dbReference type="RefSeq" id="WP_190826481.1">
    <property type="nucleotide sequence ID" value="NZ_CAWPPI010000036.1"/>
</dbReference>
<dbReference type="PANTHER" id="PTHR35377">
    <property type="entry name" value="ANTITOXIN VAPB49-RELATED-RELATED"/>
    <property type="match status" value="1"/>
</dbReference>
<keyword evidence="5" id="KW-1185">Reference proteome</keyword>
<dbReference type="Proteomes" id="UP000629098">
    <property type="component" value="Unassembled WGS sequence"/>
</dbReference>